<reference evidence="11" key="1">
    <citation type="submission" date="2021-03" db="EMBL/GenBank/DDBJ databases">
        <title>Draft genome sequence of rust myrtle Austropuccinia psidii MF-1, a brazilian biotype.</title>
        <authorList>
            <person name="Quecine M.C."/>
            <person name="Pachon D.M.R."/>
            <person name="Bonatelli M.L."/>
            <person name="Correr F.H."/>
            <person name="Franceschini L.M."/>
            <person name="Leite T.F."/>
            <person name="Margarido G.R.A."/>
            <person name="Almeida C.A."/>
            <person name="Ferrarezi J.A."/>
            <person name="Labate C.A."/>
        </authorList>
    </citation>
    <scope>NUCLEOTIDE SEQUENCE</scope>
    <source>
        <strain evidence="11">MF-1</strain>
    </source>
</reference>
<comment type="caution">
    <text evidence="11">The sequence shown here is derived from an EMBL/GenBank/DDBJ whole genome shotgun (WGS) entry which is preliminary data.</text>
</comment>
<dbReference type="AlphaFoldDB" id="A0A9Q3JX60"/>
<dbReference type="SUPFAM" id="SSF51126">
    <property type="entry name" value="Pectin lyase-like"/>
    <property type="match status" value="1"/>
</dbReference>
<keyword evidence="8 10" id="KW-0326">Glycosidase</keyword>
<keyword evidence="12" id="KW-1185">Reference proteome</keyword>
<evidence type="ECO:0000256" key="5">
    <source>
        <dbReference type="ARBA" id="ARBA00022801"/>
    </source>
</evidence>
<evidence type="ECO:0000256" key="7">
    <source>
        <dbReference type="ARBA" id="ARBA00023180"/>
    </source>
</evidence>
<gene>
    <name evidence="11" type="ORF">O181_109087</name>
</gene>
<keyword evidence="6" id="KW-1015">Disulfide bond</keyword>
<accession>A0A9Q3JX60</accession>
<dbReference type="GO" id="GO:0005576">
    <property type="term" value="C:extracellular region"/>
    <property type="evidence" value="ECO:0007669"/>
    <property type="project" value="UniProtKB-SubCell"/>
</dbReference>
<evidence type="ECO:0000256" key="1">
    <source>
        <dbReference type="ARBA" id="ARBA00004613"/>
    </source>
</evidence>
<dbReference type="GO" id="GO:0005975">
    <property type="term" value="P:carbohydrate metabolic process"/>
    <property type="evidence" value="ECO:0007669"/>
    <property type="project" value="InterPro"/>
</dbReference>
<dbReference type="GO" id="GO:0046576">
    <property type="term" value="F:rhamnogalacturonan alpha-L-rhamnopyranosyl-(1-&gt;4)-alpha-D-galactopyranosyluronide lyase activity"/>
    <property type="evidence" value="ECO:0007669"/>
    <property type="project" value="UniProtKB-ARBA"/>
</dbReference>
<evidence type="ECO:0000256" key="3">
    <source>
        <dbReference type="ARBA" id="ARBA00022525"/>
    </source>
</evidence>
<evidence type="ECO:0000256" key="10">
    <source>
        <dbReference type="RuleBase" id="RU361169"/>
    </source>
</evidence>
<dbReference type="GO" id="GO:0004650">
    <property type="term" value="F:polygalacturonase activity"/>
    <property type="evidence" value="ECO:0007669"/>
    <property type="project" value="InterPro"/>
</dbReference>
<dbReference type="OrthoDB" id="2268901at2759"/>
<keyword evidence="5 10" id="KW-0378">Hydrolase</keyword>
<evidence type="ECO:0000256" key="8">
    <source>
        <dbReference type="ARBA" id="ARBA00023295"/>
    </source>
</evidence>
<evidence type="ECO:0008006" key="13">
    <source>
        <dbReference type="Google" id="ProtNLM"/>
    </source>
</evidence>
<dbReference type="EMBL" id="AVOT02084249">
    <property type="protein sequence ID" value="MBW0569372.1"/>
    <property type="molecule type" value="Genomic_DNA"/>
</dbReference>
<evidence type="ECO:0000313" key="12">
    <source>
        <dbReference type="Proteomes" id="UP000765509"/>
    </source>
</evidence>
<keyword evidence="4" id="KW-0732">Signal</keyword>
<dbReference type="Pfam" id="PF00295">
    <property type="entry name" value="Glyco_hydro_28"/>
    <property type="match status" value="1"/>
</dbReference>
<dbReference type="GO" id="GO:0071555">
    <property type="term" value="P:cell wall organization"/>
    <property type="evidence" value="ECO:0007669"/>
    <property type="project" value="UniProtKB-KW"/>
</dbReference>
<evidence type="ECO:0000256" key="6">
    <source>
        <dbReference type="ARBA" id="ARBA00023157"/>
    </source>
</evidence>
<keyword evidence="3" id="KW-0964">Secreted</keyword>
<keyword evidence="9" id="KW-0961">Cell wall biogenesis/degradation</keyword>
<protein>
    <recommendedName>
        <fullName evidence="13">Polygalacturonase</fullName>
    </recommendedName>
</protein>
<evidence type="ECO:0000256" key="2">
    <source>
        <dbReference type="ARBA" id="ARBA00008834"/>
    </source>
</evidence>
<evidence type="ECO:0000256" key="4">
    <source>
        <dbReference type="ARBA" id="ARBA00022729"/>
    </source>
</evidence>
<dbReference type="Proteomes" id="UP000765509">
    <property type="component" value="Unassembled WGS sequence"/>
</dbReference>
<comment type="subcellular location">
    <subcellularLocation>
        <location evidence="1">Secreted</location>
    </subcellularLocation>
</comment>
<proteinExistence type="inferred from homology"/>
<organism evidence="11 12">
    <name type="scientific">Austropuccinia psidii MF-1</name>
    <dbReference type="NCBI Taxonomy" id="1389203"/>
    <lineage>
        <taxon>Eukaryota</taxon>
        <taxon>Fungi</taxon>
        <taxon>Dikarya</taxon>
        <taxon>Basidiomycota</taxon>
        <taxon>Pucciniomycotina</taxon>
        <taxon>Pucciniomycetes</taxon>
        <taxon>Pucciniales</taxon>
        <taxon>Sphaerophragmiaceae</taxon>
        <taxon>Austropuccinia</taxon>
    </lineage>
</organism>
<dbReference type="InterPro" id="IPR012334">
    <property type="entry name" value="Pectin_lyas_fold"/>
</dbReference>
<evidence type="ECO:0000256" key="9">
    <source>
        <dbReference type="ARBA" id="ARBA00023316"/>
    </source>
</evidence>
<comment type="similarity">
    <text evidence="2 10">Belongs to the glycosyl hydrolase 28 family.</text>
</comment>
<evidence type="ECO:0000313" key="11">
    <source>
        <dbReference type="EMBL" id="MBW0569372.1"/>
    </source>
</evidence>
<name>A0A9Q3JX60_9BASI</name>
<dbReference type="PANTHER" id="PTHR31736:SF19">
    <property type="entry name" value="PECTIN LYASE SUPERFAMILY PROTEIN-RELATED"/>
    <property type="match status" value="1"/>
</dbReference>
<sequence>VVEGGDECVSVKSPSDGVTVKDVTCIKTDGCSLGSMGPAARDYSINNVRFENISLTDASNGIIVKSYNDAQGAINNLTCINFTLTRVAYAIKLDSSWGNTKWDQTRFRQKRALAGQRWTNFQFISFHGTTSGPRPVVTLNCDQKGRCTGLVFKDIQVTGTNMPKPKFVAACGTYDSVSSEAVGSLRAC</sequence>
<keyword evidence="7" id="KW-0325">Glycoprotein</keyword>
<feature type="non-terminal residue" evidence="11">
    <location>
        <position position="1"/>
    </location>
</feature>
<dbReference type="InterPro" id="IPR011050">
    <property type="entry name" value="Pectin_lyase_fold/virulence"/>
</dbReference>
<dbReference type="PANTHER" id="PTHR31736">
    <property type="match status" value="1"/>
</dbReference>
<dbReference type="Gene3D" id="2.160.20.10">
    <property type="entry name" value="Single-stranded right-handed beta-helix, Pectin lyase-like"/>
    <property type="match status" value="1"/>
</dbReference>
<dbReference type="InterPro" id="IPR000743">
    <property type="entry name" value="Glyco_hydro_28"/>
</dbReference>